<dbReference type="PDBsum" id="4XOE"/>
<dbReference type="PDB" id="4XOE">
    <property type="method" value="X-ray"/>
    <property type="resolution" value="2.40 A"/>
    <property type="chains" value="B=1-14"/>
</dbReference>
<evidence type="ECO:0007829" key="2">
    <source>
        <dbReference type="PDB" id="4XOE"/>
    </source>
</evidence>
<reference evidence="1 2" key="1">
    <citation type="journal article" date="2016" name="Nat. Commun.">
        <title>Catch-bond mechanism of the bacterial adhesin FimH.</title>
        <authorList>
            <person name="Sauer M.M."/>
            <person name="Jakob R.P."/>
            <person name="Eras J."/>
            <person name="Baday S."/>
            <person name="Eris D."/>
            <person name="Navarra G."/>
            <person name="Berneche S."/>
            <person name="Ernst B."/>
            <person name="Maier T."/>
            <person name="Glockshuber R."/>
        </authorList>
    </citation>
    <scope>X-RAY CRYSTALLOGRAPHY (2.40 ANGSTROMS)</scope>
    <source>
        <strain evidence="1">F18</strain>
    </source>
</reference>
<name>A0A140UH97_ECOL5</name>
<evidence type="ECO:0000313" key="1">
    <source>
        <dbReference type="PDB" id="4XOE"/>
    </source>
</evidence>
<reference evidence="3 4" key="2">
    <citation type="journal article" date="2019" name="J. Am. Chem. Soc.">
        <title>Binding of the Bacterial Adhesin FimH to Its Natural, Multivalent High-Mannose Type Glycan Targets.</title>
        <authorList>
            <person name="Sauer M.M."/>
            <person name="Jakob R.P."/>
            <person name="Luber T."/>
            <person name="Canonica F."/>
            <person name="Navarra G."/>
            <person name="Ernst B."/>
            <person name="Unverzagt C."/>
            <person name="Maier T."/>
            <person name="Glockshuber R."/>
        </authorList>
    </citation>
    <scope>X-RAY CRYSTALLOGRAPHY (1.72 ANGSTROMS)</scope>
</reference>
<proteinExistence type="evidence at protein level"/>
<dbReference type="SMR" id="A0A140UH97"/>
<accession>A0A140UH97</accession>
<organism evidence="1">
    <name type="scientific">Escherichia coli O6:K15:H31 (strain 536 / UPEC)</name>
    <dbReference type="NCBI Taxonomy" id="362663"/>
    <lineage>
        <taxon>Bacteria</taxon>
        <taxon>Pseudomonadati</taxon>
        <taxon>Pseudomonadota</taxon>
        <taxon>Gammaproteobacteria</taxon>
        <taxon>Enterobacterales</taxon>
        <taxon>Enterobacteriaceae</taxon>
        <taxon>Escherichia</taxon>
    </lineage>
</organism>
<dbReference type="PDB" id="6GTZ">
    <property type="method" value="X-ray"/>
    <property type="resolution" value="1.72 A"/>
    <property type="chains" value="B/D=1-14"/>
</dbReference>
<dbReference type="PDBsum" id="6GTV"/>
<evidence type="ECO:0007829" key="4">
    <source>
        <dbReference type="PDB" id="6GTZ"/>
    </source>
</evidence>
<dbReference type="PDB" id="6GTV">
    <property type="method" value="X-ray"/>
    <property type="resolution" value="2.10 A"/>
    <property type="chains" value="B/D=1-14"/>
</dbReference>
<evidence type="ECO:0007829" key="3">
    <source>
        <dbReference type="PDB" id="6GTV"/>
    </source>
</evidence>
<dbReference type="PDBsum" id="6GTZ"/>
<keyword evidence="2 3" id="KW-0002">3D-structure</keyword>
<protein>
    <submittedName>
        <fullName evidence="1">FimG protein</fullName>
    </submittedName>
</protein>
<gene>
    <name evidence="1" type="ORF">ECP_4654</name>
</gene>
<sequence>ADVTITVNGKVVAK</sequence>